<evidence type="ECO:0000256" key="1">
    <source>
        <dbReference type="SAM" id="Phobius"/>
    </source>
</evidence>
<reference evidence="3" key="1">
    <citation type="submission" date="2017-09" db="EMBL/GenBank/DDBJ databases">
        <title>Depth-based differentiation of microbial function through sediment-hosted aquifers and enrichment of novel symbionts in the deep terrestrial subsurface.</title>
        <authorList>
            <person name="Probst A.J."/>
            <person name="Ladd B."/>
            <person name="Jarett J.K."/>
            <person name="Geller-Mcgrath D.E."/>
            <person name="Sieber C.M.K."/>
            <person name="Emerson J.B."/>
            <person name="Anantharaman K."/>
            <person name="Thomas B.C."/>
            <person name="Malmstrom R."/>
            <person name="Stieglmeier M."/>
            <person name="Klingl A."/>
            <person name="Woyke T."/>
            <person name="Ryan C.M."/>
            <person name="Banfield J.F."/>
        </authorList>
    </citation>
    <scope>NUCLEOTIDE SEQUENCE [LARGE SCALE GENOMIC DNA]</scope>
</reference>
<evidence type="ECO:0000313" key="3">
    <source>
        <dbReference type="Proteomes" id="UP000230557"/>
    </source>
</evidence>
<feature type="transmembrane region" description="Helical" evidence="1">
    <location>
        <begin position="6"/>
        <end position="26"/>
    </location>
</feature>
<accession>A0A2H0VDR6</accession>
<gene>
    <name evidence="2" type="ORF">COT91_02505</name>
</gene>
<dbReference type="EMBL" id="PFAJ01000035">
    <property type="protein sequence ID" value="PIR97221.1"/>
    <property type="molecule type" value="Genomic_DNA"/>
</dbReference>
<protein>
    <submittedName>
        <fullName evidence="2">Uncharacterized protein</fullName>
    </submittedName>
</protein>
<sequence length="92" mass="10392">MDKKQSGLVVVVASILLVVAIVWLFVINFDGKTKRDTNIGIPEAQMLEQKSNGEESFETFELEDFSSDFSELDQLQQDINDVNIEEDIIPTL</sequence>
<keyword evidence="1" id="KW-1133">Transmembrane helix</keyword>
<organism evidence="2 3">
    <name type="scientific">Candidatus Doudnabacteria bacterium CG10_big_fil_rev_8_21_14_0_10_41_10</name>
    <dbReference type="NCBI Taxonomy" id="1974551"/>
    <lineage>
        <taxon>Bacteria</taxon>
        <taxon>Candidatus Doudnaibacteriota</taxon>
    </lineage>
</organism>
<comment type="caution">
    <text evidence="2">The sequence shown here is derived from an EMBL/GenBank/DDBJ whole genome shotgun (WGS) entry which is preliminary data.</text>
</comment>
<keyword evidence="1" id="KW-0812">Transmembrane</keyword>
<name>A0A2H0VDR6_9BACT</name>
<keyword evidence="1" id="KW-0472">Membrane</keyword>
<dbReference type="Proteomes" id="UP000230557">
    <property type="component" value="Unassembled WGS sequence"/>
</dbReference>
<evidence type="ECO:0000313" key="2">
    <source>
        <dbReference type="EMBL" id="PIR97221.1"/>
    </source>
</evidence>
<dbReference type="AlphaFoldDB" id="A0A2H0VDR6"/>
<proteinExistence type="predicted"/>